<feature type="active site" description="Nucleophile" evidence="7">
    <location>
        <position position="453"/>
    </location>
</feature>
<proteinExistence type="inferred from homology"/>
<keyword evidence="6 7" id="KW-0961">Cell wall biogenesis/degradation</keyword>
<dbReference type="InterPro" id="IPR038063">
    <property type="entry name" value="Transpep_catalytic_dom"/>
</dbReference>
<evidence type="ECO:0000256" key="5">
    <source>
        <dbReference type="ARBA" id="ARBA00022984"/>
    </source>
</evidence>
<feature type="signal peptide" evidence="8">
    <location>
        <begin position="1"/>
        <end position="20"/>
    </location>
</feature>
<keyword evidence="8" id="KW-0732">Signal</keyword>
<name>A0ABV3ZFE6_9BACT</name>
<dbReference type="InterPro" id="IPR036366">
    <property type="entry name" value="PGBDSf"/>
</dbReference>
<dbReference type="InterPro" id="IPR045380">
    <property type="entry name" value="LD_TPept_scaffold_dom"/>
</dbReference>
<evidence type="ECO:0000259" key="9">
    <source>
        <dbReference type="PROSITE" id="PS52029"/>
    </source>
</evidence>
<dbReference type="PANTHER" id="PTHR41533">
    <property type="entry name" value="L,D-TRANSPEPTIDASE HI_1667-RELATED"/>
    <property type="match status" value="1"/>
</dbReference>
<organism evidence="10 11">
    <name type="scientific">Danxiaibacter flavus</name>
    <dbReference type="NCBI Taxonomy" id="3049108"/>
    <lineage>
        <taxon>Bacteria</taxon>
        <taxon>Pseudomonadati</taxon>
        <taxon>Bacteroidota</taxon>
        <taxon>Chitinophagia</taxon>
        <taxon>Chitinophagales</taxon>
        <taxon>Chitinophagaceae</taxon>
        <taxon>Danxiaibacter</taxon>
    </lineage>
</organism>
<dbReference type="EMBL" id="JAULBC010000004">
    <property type="protein sequence ID" value="MEX6688596.1"/>
    <property type="molecule type" value="Genomic_DNA"/>
</dbReference>
<dbReference type="InterPro" id="IPR036365">
    <property type="entry name" value="PGBD-like_sf"/>
</dbReference>
<dbReference type="Gene3D" id="1.10.101.10">
    <property type="entry name" value="PGBD-like superfamily/PGBD"/>
    <property type="match status" value="1"/>
</dbReference>
<feature type="domain" description="L,D-TPase catalytic" evidence="9">
    <location>
        <begin position="319"/>
        <end position="481"/>
    </location>
</feature>
<sequence length="535" mass="61367">MNGKRILAALLIFTTGVWMACSTQPKKKKPVVQDTTINIRTSYNNLFLDSNIVKNFLLSHGQFDSFHAQYLDFYKQRNYEFAWFDSSGIAEQTRNFYNMLGPAIETLQDSGLYNKSIEKLYTLFTADTVHPKTKAQMIEAELSFTGQFFTYAAKMYKGSDMDVSELGWFIPRKKVDLTAILDSTILNKGNPVNVPLNSQYNKLQTYLQKYYDLRKIYPVDTLSMNVKKIQKGDSSLLVKEIQQRLFLLGDLEDPDTTGVFDTSFLTAVKRFQERMGLTIDGVIGQKVIDELNVPINTRIQQILVNLERVRWLPAEKDSIYMVVNIPEYRLHVFQDGEQTFSMRVIVGTAANGTVVFNGNLKYIVFSPYWNVPTSIVKNEIVPGIQKNPNYIAEHNMEITGNNAGLPVVRQKPGGTNSLGLVKFLFPNTYDIYLHDTPNRDLFNSSNRSFSHGCIRVGNPVKLAEFLLRNDTAWTSQKIDSAMHMDKEKWVTLQQSVPVFIVYLTAWIDQENKLNFRKDIYGHDAKMADKLFVRKW</sequence>
<evidence type="ECO:0000256" key="1">
    <source>
        <dbReference type="ARBA" id="ARBA00004752"/>
    </source>
</evidence>
<feature type="chain" id="PRO_5047144224" evidence="8">
    <location>
        <begin position="21"/>
        <end position="535"/>
    </location>
</feature>
<comment type="caution">
    <text evidence="10">The sequence shown here is derived from an EMBL/GenBank/DDBJ whole genome shotgun (WGS) entry which is preliminary data.</text>
</comment>
<dbReference type="PROSITE" id="PS51257">
    <property type="entry name" value="PROKAR_LIPOPROTEIN"/>
    <property type="match status" value="1"/>
</dbReference>
<reference evidence="10 11" key="1">
    <citation type="submission" date="2023-07" db="EMBL/GenBank/DDBJ databases">
        <authorList>
            <person name="Lian W.-H."/>
        </authorList>
    </citation>
    <scope>NUCLEOTIDE SEQUENCE [LARGE SCALE GENOMIC DNA]</scope>
    <source>
        <strain evidence="10 11">SYSU DXS3180</strain>
    </source>
</reference>
<dbReference type="Proteomes" id="UP001560573">
    <property type="component" value="Unassembled WGS sequence"/>
</dbReference>
<feature type="active site" description="Proton donor/acceptor" evidence="7">
    <location>
        <position position="434"/>
    </location>
</feature>
<dbReference type="PROSITE" id="PS52029">
    <property type="entry name" value="LD_TPASE"/>
    <property type="match status" value="1"/>
</dbReference>
<evidence type="ECO:0000256" key="8">
    <source>
        <dbReference type="SAM" id="SignalP"/>
    </source>
</evidence>
<dbReference type="CDD" id="cd16913">
    <property type="entry name" value="YkuD_like"/>
    <property type="match status" value="1"/>
</dbReference>
<evidence type="ECO:0000256" key="4">
    <source>
        <dbReference type="ARBA" id="ARBA00022960"/>
    </source>
</evidence>
<dbReference type="Gene3D" id="2.40.440.10">
    <property type="entry name" value="L,D-transpeptidase catalytic domain-like"/>
    <property type="match status" value="1"/>
</dbReference>
<dbReference type="Pfam" id="PF01471">
    <property type="entry name" value="PG_binding_1"/>
    <property type="match status" value="1"/>
</dbReference>
<evidence type="ECO:0000313" key="11">
    <source>
        <dbReference type="Proteomes" id="UP001560573"/>
    </source>
</evidence>
<evidence type="ECO:0000256" key="3">
    <source>
        <dbReference type="ARBA" id="ARBA00022679"/>
    </source>
</evidence>
<evidence type="ECO:0000256" key="6">
    <source>
        <dbReference type="ARBA" id="ARBA00023316"/>
    </source>
</evidence>
<dbReference type="Pfam" id="PF20142">
    <property type="entry name" value="Scaffold"/>
    <property type="match status" value="1"/>
</dbReference>
<dbReference type="PANTHER" id="PTHR41533:SF2">
    <property type="entry name" value="BLR7131 PROTEIN"/>
    <property type="match status" value="1"/>
</dbReference>
<keyword evidence="4 7" id="KW-0133">Cell shape</keyword>
<dbReference type="InterPro" id="IPR005490">
    <property type="entry name" value="LD_TPept_cat_dom"/>
</dbReference>
<keyword evidence="11" id="KW-1185">Reference proteome</keyword>
<keyword evidence="3" id="KW-0808">Transferase</keyword>
<keyword evidence="5 7" id="KW-0573">Peptidoglycan synthesis</keyword>
<evidence type="ECO:0000313" key="10">
    <source>
        <dbReference type="EMBL" id="MEX6688596.1"/>
    </source>
</evidence>
<evidence type="ECO:0000256" key="2">
    <source>
        <dbReference type="ARBA" id="ARBA00005992"/>
    </source>
</evidence>
<accession>A0ABV3ZFE6</accession>
<dbReference type="SUPFAM" id="SSF47090">
    <property type="entry name" value="PGBD-like"/>
    <property type="match status" value="1"/>
</dbReference>
<gene>
    <name evidence="10" type="ORF">QTN47_13870</name>
</gene>
<comment type="pathway">
    <text evidence="1 7">Cell wall biogenesis; peptidoglycan biosynthesis.</text>
</comment>
<dbReference type="InterPro" id="IPR002477">
    <property type="entry name" value="Peptidoglycan-bd-like"/>
</dbReference>
<dbReference type="RefSeq" id="WP_369330005.1">
    <property type="nucleotide sequence ID" value="NZ_JAULBC010000004.1"/>
</dbReference>
<dbReference type="InterPro" id="IPR052905">
    <property type="entry name" value="LD-transpeptidase_YkuD-like"/>
</dbReference>
<evidence type="ECO:0000256" key="7">
    <source>
        <dbReference type="PROSITE-ProRule" id="PRU01373"/>
    </source>
</evidence>
<protein>
    <submittedName>
        <fullName evidence="10">L,D-transpeptidase family protein</fullName>
    </submittedName>
</protein>
<dbReference type="Pfam" id="PF03734">
    <property type="entry name" value="YkuD"/>
    <property type="match status" value="1"/>
</dbReference>
<comment type="similarity">
    <text evidence="2">Belongs to the YkuD family.</text>
</comment>
<dbReference type="SUPFAM" id="SSF141523">
    <property type="entry name" value="L,D-transpeptidase catalytic domain-like"/>
    <property type="match status" value="1"/>
</dbReference>